<gene>
    <name evidence="2" type="ORF">SCD92_00555</name>
</gene>
<name>A0ABU4RUF1_9GAMM</name>
<feature type="compositionally biased region" description="Basic and acidic residues" evidence="1">
    <location>
        <begin position="18"/>
        <end position="28"/>
    </location>
</feature>
<organism evidence="2 3">
    <name type="scientific">Gilvimarinus gilvus</name>
    <dbReference type="NCBI Taxonomy" id="3058038"/>
    <lineage>
        <taxon>Bacteria</taxon>
        <taxon>Pseudomonadati</taxon>
        <taxon>Pseudomonadota</taxon>
        <taxon>Gammaproteobacteria</taxon>
        <taxon>Cellvibrionales</taxon>
        <taxon>Cellvibrionaceae</taxon>
        <taxon>Gilvimarinus</taxon>
    </lineage>
</organism>
<proteinExistence type="predicted"/>
<evidence type="ECO:0000313" key="3">
    <source>
        <dbReference type="Proteomes" id="UP001273505"/>
    </source>
</evidence>
<comment type="caution">
    <text evidence="2">The sequence shown here is derived from an EMBL/GenBank/DDBJ whole genome shotgun (WGS) entry which is preliminary data.</text>
</comment>
<evidence type="ECO:0000313" key="2">
    <source>
        <dbReference type="EMBL" id="MDX6847826.1"/>
    </source>
</evidence>
<reference evidence="2 3" key="1">
    <citation type="submission" date="2023-11" db="EMBL/GenBank/DDBJ databases">
        <title>Gilvimarinus fulvus sp. nov., isolated from the surface of Kelp.</title>
        <authorList>
            <person name="Sun Y.Y."/>
            <person name="Gong Y."/>
            <person name="Du Z.J."/>
        </authorList>
    </citation>
    <scope>NUCLEOTIDE SEQUENCE [LARGE SCALE GENOMIC DNA]</scope>
    <source>
        <strain evidence="2 3">SDUM040013</strain>
    </source>
</reference>
<dbReference type="Pfam" id="PF09831">
    <property type="entry name" value="DUF2058"/>
    <property type="match status" value="1"/>
</dbReference>
<feature type="region of interest" description="Disordered" evidence="1">
    <location>
        <begin position="18"/>
        <end position="58"/>
    </location>
</feature>
<dbReference type="Proteomes" id="UP001273505">
    <property type="component" value="Unassembled WGS sequence"/>
</dbReference>
<protein>
    <submittedName>
        <fullName evidence="2">DUF2058 domain-containing protein</fullName>
    </submittedName>
</protein>
<sequence>MSSLQDQLLKAGLVDTKKAKQTKKEKAKQAKVQKRSKQPSVDETKLAAQQARQEKIERDRKLNAERNAAAQEKAIQAQIKQLITLNRQAKQGDTAYNFTDGSTVKSLYASAQQVEQLSRGLLAVVRLDEQYELVPAIIAEKIADRDATVVVSQASKSADTLDEDDPYADYVIPDDLMW</sequence>
<dbReference type="EMBL" id="JAXAFO010000001">
    <property type="protein sequence ID" value="MDX6847826.1"/>
    <property type="molecule type" value="Genomic_DNA"/>
</dbReference>
<evidence type="ECO:0000256" key="1">
    <source>
        <dbReference type="SAM" id="MobiDB-lite"/>
    </source>
</evidence>
<keyword evidence="3" id="KW-1185">Reference proteome</keyword>
<dbReference type="InterPro" id="IPR018636">
    <property type="entry name" value="DUF2058"/>
</dbReference>
<dbReference type="RefSeq" id="WP_302724427.1">
    <property type="nucleotide sequence ID" value="NZ_JAULRU010000797.1"/>
</dbReference>
<accession>A0ABU4RUF1</accession>